<dbReference type="HOGENOM" id="CLU_2401126_0_0_1"/>
<organism evidence="2 3">
    <name type="scientific">Suillus luteus UH-Slu-Lm8-n1</name>
    <dbReference type="NCBI Taxonomy" id="930992"/>
    <lineage>
        <taxon>Eukaryota</taxon>
        <taxon>Fungi</taxon>
        <taxon>Dikarya</taxon>
        <taxon>Basidiomycota</taxon>
        <taxon>Agaricomycotina</taxon>
        <taxon>Agaricomycetes</taxon>
        <taxon>Agaricomycetidae</taxon>
        <taxon>Boletales</taxon>
        <taxon>Suillineae</taxon>
        <taxon>Suillaceae</taxon>
        <taxon>Suillus</taxon>
    </lineage>
</organism>
<dbReference type="InParanoid" id="A0A0D0B6E0"/>
<sequence>MASGHEWPGHMKPAQLHAKVWRTRLGNVSEICLGMPGRKKSVCCLKPSRPPCRLHQPPSHIPPSVSTTITPIPSSVSACRRGSSHLGERAWQP</sequence>
<gene>
    <name evidence="2" type="ORF">CY34DRAFT_808290</name>
</gene>
<reference evidence="3" key="2">
    <citation type="submission" date="2015-01" db="EMBL/GenBank/DDBJ databases">
        <title>Evolutionary Origins and Diversification of the Mycorrhizal Mutualists.</title>
        <authorList>
            <consortium name="DOE Joint Genome Institute"/>
            <consortium name="Mycorrhizal Genomics Consortium"/>
            <person name="Kohler A."/>
            <person name="Kuo A."/>
            <person name="Nagy L.G."/>
            <person name="Floudas D."/>
            <person name="Copeland A."/>
            <person name="Barry K.W."/>
            <person name="Cichocki N."/>
            <person name="Veneault-Fourrey C."/>
            <person name="LaButti K."/>
            <person name="Lindquist E.A."/>
            <person name="Lipzen A."/>
            <person name="Lundell T."/>
            <person name="Morin E."/>
            <person name="Murat C."/>
            <person name="Riley R."/>
            <person name="Ohm R."/>
            <person name="Sun H."/>
            <person name="Tunlid A."/>
            <person name="Henrissat B."/>
            <person name="Grigoriev I.V."/>
            <person name="Hibbett D.S."/>
            <person name="Martin F."/>
        </authorList>
    </citation>
    <scope>NUCLEOTIDE SEQUENCE [LARGE SCALE GENOMIC DNA]</scope>
    <source>
        <strain evidence="3">UH-Slu-Lm8-n1</strain>
    </source>
</reference>
<reference evidence="2 3" key="1">
    <citation type="submission" date="2014-04" db="EMBL/GenBank/DDBJ databases">
        <authorList>
            <consortium name="DOE Joint Genome Institute"/>
            <person name="Kuo A."/>
            <person name="Ruytinx J."/>
            <person name="Rineau F."/>
            <person name="Colpaert J."/>
            <person name="Kohler A."/>
            <person name="Nagy L.G."/>
            <person name="Floudas D."/>
            <person name="Copeland A."/>
            <person name="Barry K.W."/>
            <person name="Cichocki N."/>
            <person name="Veneault-Fourrey C."/>
            <person name="LaButti K."/>
            <person name="Lindquist E.A."/>
            <person name="Lipzen A."/>
            <person name="Lundell T."/>
            <person name="Morin E."/>
            <person name="Murat C."/>
            <person name="Sun H."/>
            <person name="Tunlid A."/>
            <person name="Henrissat B."/>
            <person name="Grigoriev I.V."/>
            <person name="Hibbett D.S."/>
            <person name="Martin F."/>
            <person name="Nordberg H.P."/>
            <person name="Cantor M.N."/>
            <person name="Hua S.X."/>
        </authorList>
    </citation>
    <scope>NUCLEOTIDE SEQUENCE [LARGE SCALE GENOMIC DNA]</scope>
    <source>
        <strain evidence="2 3">UH-Slu-Lm8-n1</strain>
    </source>
</reference>
<dbReference type="Proteomes" id="UP000054485">
    <property type="component" value="Unassembled WGS sequence"/>
</dbReference>
<feature type="region of interest" description="Disordered" evidence="1">
    <location>
        <begin position="72"/>
        <end position="93"/>
    </location>
</feature>
<evidence type="ECO:0000313" key="2">
    <source>
        <dbReference type="EMBL" id="KIK39453.1"/>
    </source>
</evidence>
<dbReference type="AlphaFoldDB" id="A0A0D0B6E0"/>
<evidence type="ECO:0000313" key="3">
    <source>
        <dbReference type="Proteomes" id="UP000054485"/>
    </source>
</evidence>
<name>A0A0D0B6E0_9AGAM</name>
<proteinExistence type="predicted"/>
<keyword evidence="3" id="KW-1185">Reference proteome</keyword>
<accession>A0A0D0B6E0</accession>
<protein>
    <submittedName>
        <fullName evidence="2">Uncharacterized protein</fullName>
    </submittedName>
</protein>
<evidence type="ECO:0000256" key="1">
    <source>
        <dbReference type="SAM" id="MobiDB-lite"/>
    </source>
</evidence>
<dbReference type="EMBL" id="KN835342">
    <property type="protein sequence ID" value="KIK39453.1"/>
    <property type="molecule type" value="Genomic_DNA"/>
</dbReference>